<feature type="compositionally biased region" description="Polar residues" evidence="1">
    <location>
        <begin position="226"/>
        <end position="246"/>
    </location>
</feature>
<protein>
    <recommendedName>
        <fullName evidence="4">Carbon dioxide concentrating mechanism protein</fullName>
    </recommendedName>
</protein>
<dbReference type="InterPro" id="IPR011004">
    <property type="entry name" value="Trimer_LpxA-like_sf"/>
</dbReference>
<feature type="region of interest" description="Disordered" evidence="1">
    <location>
        <begin position="109"/>
        <end position="278"/>
    </location>
</feature>
<keyword evidence="3" id="KW-1185">Reference proteome</keyword>
<dbReference type="Proteomes" id="UP001232992">
    <property type="component" value="Unassembled WGS sequence"/>
</dbReference>
<accession>A0ABT7BVW4</accession>
<reference evidence="2 3" key="1">
    <citation type="submission" date="2023-01" db="EMBL/GenBank/DDBJ databases">
        <title>Novel diversity within Roseofilum (Cyanobacteria; Desertifilaceae) from marine benthic mats with descriptions of four novel species.</title>
        <authorList>
            <person name="Wang Y."/>
            <person name="Berthold D.E."/>
            <person name="Hu J."/>
            <person name="Lefler F.W."/>
            <person name="Laughinghouse H.D. IV."/>
        </authorList>
    </citation>
    <scope>NUCLEOTIDE SEQUENCE [LARGE SCALE GENOMIC DNA]</scope>
    <source>
        <strain evidence="2 3">BLCC-M143</strain>
    </source>
</reference>
<dbReference type="RefSeq" id="WP_283757045.1">
    <property type="nucleotide sequence ID" value="NZ_JAQOSQ010000002.1"/>
</dbReference>
<evidence type="ECO:0000313" key="2">
    <source>
        <dbReference type="EMBL" id="MDJ1182393.1"/>
    </source>
</evidence>
<evidence type="ECO:0008006" key="4">
    <source>
        <dbReference type="Google" id="ProtNLM"/>
    </source>
</evidence>
<dbReference type="Gene3D" id="2.160.10.10">
    <property type="entry name" value="Hexapeptide repeat proteins"/>
    <property type="match status" value="1"/>
</dbReference>
<evidence type="ECO:0000313" key="3">
    <source>
        <dbReference type="Proteomes" id="UP001232992"/>
    </source>
</evidence>
<evidence type="ECO:0000256" key="1">
    <source>
        <dbReference type="SAM" id="MobiDB-lite"/>
    </source>
</evidence>
<feature type="compositionally biased region" description="Polar residues" evidence="1">
    <location>
        <begin position="124"/>
        <end position="141"/>
    </location>
</feature>
<feature type="compositionally biased region" description="Low complexity" evidence="1">
    <location>
        <begin position="172"/>
        <end position="183"/>
    </location>
</feature>
<dbReference type="EMBL" id="JAQOSQ010000002">
    <property type="protein sequence ID" value="MDJ1182393.1"/>
    <property type="molecule type" value="Genomic_DNA"/>
</dbReference>
<gene>
    <name evidence="2" type="ORF">PMH09_04230</name>
</gene>
<feature type="compositionally biased region" description="Low complexity" evidence="1">
    <location>
        <begin position="156"/>
        <end position="165"/>
    </location>
</feature>
<organism evidence="2 3">
    <name type="scientific">Roseofilum casamattae BLCC-M143</name>
    <dbReference type="NCBI Taxonomy" id="3022442"/>
    <lineage>
        <taxon>Bacteria</taxon>
        <taxon>Bacillati</taxon>
        <taxon>Cyanobacteriota</taxon>
        <taxon>Cyanophyceae</taxon>
        <taxon>Desertifilales</taxon>
        <taxon>Desertifilaceae</taxon>
        <taxon>Roseofilum</taxon>
        <taxon>Roseofilum casamattae</taxon>
    </lineage>
</organism>
<proteinExistence type="predicted"/>
<sequence>MPLQPLHNQRSCIDGDVSIDPSAAIAPGVLLIANPQSRIVIGAGVCIGMGVVLHADGGTLEVSEGAVLGAGVLLVGTGTVGARACVGSVSTVLNPSVSSEQAIAPGSLLGNLVDPREEPVKSAPSATSDSQPVVSEVSSPTPEKKSVPSATVVGQPTVSEVSSPTPEEESVPSEVSSPTAPEETAVESLPSATQSSIHSAVARNLIANPARVNPPEEDSATDAETPESNNARATEPAPTNNHSVSGHQHLERLMAKLFPHRQQFDSQVQDTPVSKDEE</sequence>
<dbReference type="SUPFAM" id="SSF51161">
    <property type="entry name" value="Trimeric LpxA-like enzymes"/>
    <property type="match status" value="1"/>
</dbReference>
<feature type="compositionally biased region" description="Acidic residues" evidence="1">
    <location>
        <begin position="215"/>
        <end position="225"/>
    </location>
</feature>
<name>A0ABT7BVW4_9CYAN</name>
<comment type="caution">
    <text evidence="2">The sequence shown here is derived from an EMBL/GenBank/DDBJ whole genome shotgun (WGS) entry which is preliminary data.</text>
</comment>